<dbReference type="InterPro" id="IPR000734">
    <property type="entry name" value="TAG_lipase"/>
</dbReference>
<proteinExistence type="inferred from homology"/>
<dbReference type="PRINTS" id="PR00821">
    <property type="entry name" value="TAGLIPASE"/>
</dbReference>
<evidence type="ECO:0000259" key="6">
    <source>
        <dbReference type="Pfam" id="PF00151"/>
    </source>
</evidence>
<dbReference type="EMBL" id="ODYU01002977">
    <property type="protein sequence ID" value="SOQ41154.1"/>
    <property type="molecule type" value="Genomic_DNA"/>
</dbReference>
<dbReference type="InterPro" id="IPR033906">
    <property type="entry name" value="Lipase_N"/>
</dbReference>
<protein>
    <submittedName>
        <fullName evidence="7">SFRICE_002763</fullName>
    </submittedName>
</protein>
<evidence type="ECO:0000256" key="2">
    <source>
        <dbReference type="ARBA" id="ARBA00010701"/>
    </source>
</evidence>
<dbReference type="Pfam" id="PF00151">
    <property type="entry name" value="Lipase"/>
    <property type="match status" value="1"/>
</dbReference>
<reference evidence="7" key="1">
    <citation type="submission" date="2016-07" db="EMBL/GenBank/DDBJ databases">
        <authorList>
            <person name="Bretaudeau A."/>
        </authorList>
    </citation>
    <scope>NUCLEOTIDE SEQUENCE</scope>
    <source>
        <strain evidence="7">Rice</strain>
        <tissue evidence="7">Whole body</tissue>
    </source>
</reference>
<organism evidence="7">
    <name type="scientific">Spodoptera frugiperda</name>
    <name type="common">Fall armyworm</name>
    <dbReference type="NCBI Taxonomy" id="7108"/>
    <lineage>
        <taxon>Eukaryota</taxon>
        <taxon>Metazoa</taxon>
        <taxon>Ecdysozoa</taxon>
        <taxon>Arthropoda</taxon>
        <taxon>Hexapoda</taxon>
        <taxon>Insecta</taxon>
        <taxon>Pterygota</taxon>
        <taxon>Neoptera</taxon>
        <taxon>Endopterygota</taxon>
        <taxon>Lepidoptera</taxon>
        <taxon>Glossata</taxon>
        <taxon>Ditrysia</taxon>
        <taxon>Noctuoidea</taxon>
        <taxon>Noctuidae</taxon>
        <taxon>Amphipyrinae</taxon>
        <taxon>Spodoptera</taxon>
    </lineage>
</organism>
<dbReference type="GO" id="GO:0016298">
    <property type="term" value="F:lipase activity"/>
    <property type="evidence" value="ECO:0007669"/>
    <property type="project" value="InterPro"/>
</dbReference>
<sequence length="331" mass="35541">MVPILFILGLTVVAALPNGIYLRRAPGPRYQHVQDGLGRLHLVDLWQPATDFNARYYPDTENVYHLFTRLNPSVSQPIVPGNEQLLKASNFDASRRTAVLIHGWLDNATGNFNAVLLAAFLAAEDMNVIVVDWSAGSSTFNFNQVRENTVLSGGAVARVISWINSVTGADLADYHIAGYSLGGQQAGMAGRNLGGKVGYITGLDPAGGPGFVGFEHTFRASDAVYTEVMHTNVGGAGYLEPLAQVDFYPNGGDNMPGCASNSCNHDRCFHYFAESIRDGGFTGVKCESYKHALVGDCHLPETLNMGGLEPKTGKTGVYYLETNAASPFSKG</sequence>
<dbReference type="InterPro" id="IPR013818">
    <property type="entry name" value="Lipase"/>
</dbReference>
<name>A0A2H1VLN0_SPOFR</name>
<dbReference type="GO" id="GO:0016042">
    <property type="term" value="P:lipid catabolic process"/>
    <property type="evidence" value="ECO:0007669"/>
    <property type="project" value="TreeGrafter"/>
</dbReference>
<evidence type="ECO:0000256" key="5">
    <source>
        <dbReference type="SAM" id="SignalP"/>
    </source>
</evidence>
<comment type="subcellular location">
    <subcellularLocation>
        <location evidence="1">Secreted</location>
    </subcellularLocation>
</comment>
<evidence type="ECO:0000313" key="7">
    <source>
        <dbReference type="EMBL" id="SOQ41154.1"/>
    </source>
</evidence>
<evidence type="ECO:0000256" key="4">
    <source>
        <dbReference type="RuleBase" id="RU004262"/>
    </source>
</evidence>
<evidence type="ECO:0000256" key="3">
    <source>
        <dbReference type="ARBA" id="ARBA00022525"/>
    </source>
</evidence>
<feature type="chain" id="PRO_5013547377" evidence="5">
    <location>
        <begin position="16"/>
        <end position="331"/>
    </location>
</feature>
<gene>
    <name evidence="7" type="ORF">SFRICE_002763</name>
</gene>
<dbReference type="Gene3D" id="3.40.50.1820">
    <property type="entry name" value="alpha/beta hydrolase"/>
    <property type="match status" value="1"/>
</dbReference>
<accession>A0A2H1VLN0</accession>
<feature type="signal peptide" evidence="5">
    <location>
        <begin position="1"/>
        <end position="15"/>
    </location>
</feature>
<feature type="domain" description="Lipase" evidence="6">
    <location>
        <begin position="60"/>
        <end position="328"/>
    </location>
</feature>
<dbReference type="GO" id="GO:0017171">
    <property type="term" value="F:serine hydrolase activity"/>
    <property type="evidence" value="ECO:0007669"/>
    <property type="project" value="TreeGrafter"/>
</dbReference>
<dbReference type="PANTHER" id="PTHR11610:SF150">
    <property type="entry name" value="FI01825P-RELATED"/>
    <property type="match status" value="1"/>
</dbReference>
<dbReference type="GO" id="GO:0005615">
    <property type="term" value="C:extracellular space"/>
    <property type="evidence" value="ECO:0007669"/>
    <property type="project" value="TreeGrafter"/>
</dbReference>
<dbReference type="CDD" id="cd00707">
    <property type="entry name" value="Pancreat_lipase_like"/>
    <property type="match status" value="1"/>
</dbReference>
<evidence type="ECO:0000256" key="1">
    <source>
        <dbReference type="ARBA" id="ARBA00004613"/>
    </source>
</evidence>
<comment type="similarity">
    <text evidence="2 4">Belongs to the AB hydrolase superfamily. Lipase family.</text>
</comment>
<dbReference type="PANTHER" id="PTHR11610">
    <property type="entry name" value="LIPASE"/>
    <property type="match status" value="1"/>
</dbReference>
<keyword evidence="5" id="KW-0732">Signal</keyword>
<dbReference type="SUPFAM" id="SSF53474">
    <property type="entry name" value="alpha/beta-Hydrolases"/>
    <property type="match status" value="1"/>
</dbReference>
<dbReference type="InterPro" id="IPR029058">
    <property type="entry name" value="AB_hydrolase_fold"/>
</dbReference>
<dbReference type="AlphaFoldDB" id="A0A2H1VLN0"/>
<keyword evidence="3" id="KW-0964">Secreted</keyword>